<dbReference type="EMBL" id="JASCZI010121574">
    <property type="protein sequence ID" value="MED6162273.1"/>
    <property type="molecule type" value="Genomic_DNA"/>
</dbReference>
<name>A0ABU6URN7_9FABA</name>
<gene>
    <name evidence="1" type="ORF">PIB30_068859</name>
</gene>
<organism evidence="1 2">
    <name type="scientific">Stylosanthes scabra</name>
    <dbReference type="NCBI Taxonomy" id="79078"/>
    <lineage>
        <taxon>Eukaryota</taxon>
        <taxon>Viridiplantae</taxon>
        <taxon>Streptophyta</taxon>
        <taxon>Embryophyta</taxon>
        <taxon>Tracheophyta</taxon>
        <taxon>Spermatophyta</taxon>
        <taxon>Magnoliopsida</taxon>
        <taxon>eudicotyledons</taxon>
        <taxon>Gunneridae</taxon>
        <taxon>Pentapetalae</taxon>
        <taxon>rosids</taxon>
        <taxon>fabids</taxon>
        <taxon>Fabales</taxon>
        <taxon>Fabaceae</taxon>
        <taxon>Papilionoideae</taxon>
        <taxon>50 kb inversion clade</taxon>
        <taxon>dalbergioids sensu lato</taxon>
        <taxon>Dalbergieae</taxon>
        <taxon>Pterocarpus clade</taxon>
        <taxon>Stylosanthes</taxon>
    </lineage>
</organism>
<protein>
    <submittedName>
        <fullName evidence="1">Uncharacterized protein</fullName>
    </submittedName>
</protein>
<accession>A0ABU6URN7</accession>
<evidence type="ECO:0000313" key="2">
    <source>
        <dbReference type="Proteomes" id="UP001341840"/>
    </source>
</evidence>
<reference evidence="1 2" key="1">
    <citation type="journal article" date="2023" name="Plants (Basel)">
        <title>Bridging the Gap: Combining Genomics and Transcriptomics Approaches to Understand Stylosanthes scabra, an Orphan Legume from the Brazilian Caatinga.</title>
        <authorList>
            <person name="Ferreira-Neto J.R.C."/>
            <person name="da Silva M.D."/>
            <person name="Binneck E."/>
            <person name="de Melo N.F."/>
            <person name="da Silva R.H."/>
            <person name="de Melo A.L.T.M."/>
            <person name="Pandolfi V."/>
            <person name="Bustamante F.O."/>
            <person name="Brasileiro-Vidal A.C."/>
            <person name="Benko-Iseppon A.M."/>
        </authorList>
    </citation>
    <scope>NUCLEOTIDE SEQUENCE [LARGE SCALE GENOMIC DNA]</scope>
    <source>
        <tissue evidence="1">Leaves</tissue>
    </source>
</reference>
<dbReference type="Proteomes" id="UP001341840">
    <property type="component" value="Unassembled WGS sequence"/>
</dbReference>
<evidence type="ECO:0000313" key="1">
    <source>
        <dbReference type="EMBL" id="MED6162273.1"/>
    </source>
</evidence>
<keyword evidence="2" id="KW-1185">Reference proteome</keyword>
<proteinExistence type="predicted"/>
<comment type="caution">
    <text evidence="1">The sequence shown here is derived from an EMBL/GenBank/DDBJ whole genome shotgun (WGS) entry which is preliminary data.</text>
</comment>
<sequence>MTEGNTKLPKEVLTNRHHDATTFGASLTTREARNVGNIGLPEFGATVPDIGLERPKSLKNTYLESSIRQPRTNIMRAPKSLFGEALLAHTHLSHKPPTFHFGTSGYAGSPKPLEAKPFCTTLYTLNAIPLYPAMLLCLCSDQLAPSKKRTSYNLRV</sequence>